<reference evidence="1 2" key="2">
    <citation type="submission" date="2007-06" db="EMBL/GenBank/DDBJ databases">
        <title>Draft genome sequence of Ruminococcus gnavus (ATCC 29149).</title>
        <authorList>
            <person name="Sudarsanam P."/>
            <person name="Ley R."/>
            <person name="Guruge J."/>
            <person name="Turnbaugh P.J."/>
            <person name="Mahowald M."/>
            <person name="Liep D."/>
            <person name="Gordon J."/>
        </authorList>
    </citation>
    <scope>NUCLEOTIDE SEQUENCE [LARGE SCALE GENOMIC DNA]</scope>
    <source>
        <strain evidence="1 2">ATCC 29149</strain>
    </source>
</reference>
<dbReference type="AlphaFoldDB" id="A7B473"/>
<dbReference type="Proteomes" id="UP000004410">
    <property type="component" value="Unassembled WGS sequence"/>
</dbReference>
<protein>
    <recommendedName>
        <fullName evidence="3">Transposase</fullName>
    </recommendedName>
</protein>
<gene>
    <name evidence="1" type="ORF">RUMGNA_02357</name>
</gene>
<comment type="caution">
    <text evidence="1">The sequence shown here is derived from an EMBL/GenBank/DDBJ whole genome shotgun (WGS) entry which is preliminary data.</text>
</comment>
<evidence type="ECO:0000313" key="1">
    <source>
        <dbReference type="EMBL" id="EDN77150.1"/>
    </source>
</evidence>
<organism evidence="1 2">
    <name type="scientific">Mediterraneibacter gnavus (strain ATCC 29149 / DSM 114966 / JCM 6515 / VPI C7-9)</name>
    <name type="common">Ruminococcus gnavus</name>
    <dbReference type="NCBI Taxonomy" id="411470"/>
    <lineage>
        <taxon>Bacteria</taxon>
        <taxon>Bacillati</taxon>
        <taxon>Bacillota</taxon>
        <taxon>Clostridia</taxon>
        <taxon>Lachnospirales</taxon>
        <taxon>Lachnospiraceae</taxon>
        <taxon>Mediterraneibacter</taxon>
    </lineage>
</organism>
<reference evidence="1 2" key="1">
    <citation type="submission" date="2007-04" db="EMBL/GenBank/DDBJ databases">
        <authorList>
            <person name="Fulton L."/>
            <person name="Clifton S."/>
            <person name="Fulton B."/>
            <person name="Xu J."/>
            <person name="Minx P."/>
            <person name="Pepin K.H."/>
            <person name="Johnson M."/>
            <person name="Thiruvilangam P."/>
            <person name="Bhonagiri V."/>
            <person name="Nash W.E."/>
            <person name="Mardis E.R."/>
            <person name="Wilson R.K."/>
        </authorList>
    </citation>
    <scope>NUCLEOTIDE SEQUENCE [LARGE SCALE GENOMIC DNA]</scope>
    <source>
        <strain evidence="1 2">ATCC 29149</strain>
    </source>
</reference>
<dbReference type="PaxDb" id="411470-RUMGNA_02357"/>
<proteinExistence type="predicted"/>
<sequence length="58" mass="6941">MDVLLTDEIQVRIGDKKYLTLYIFRLKNSKHVFFQNKKANKEKKVIGKNFQEKNRIGN</sequence>
<accession>A7B473</accession>
<evidence type="ECO:0008006" key="3">
    <source>
        <dbReference type="Google" id="ProtNLM"/>
    </source>
</evidence>
<evidence type="ECO:0000313" key="2">
    <source>
        <dbReference type="Proteomes" id="UP000004410"/>
    </source>
</evidence>
<name>A7B473_MEDG7</name>
<dbReference type="EMBL" id="AAYG02000018">
    <property type="protein sequence ID" value="EDN77150.1"/>
    <property type="molecule type" value="Genomic_DNA"/>
</dbReference>